<dbReference type="EMBL" id="GBRH01226814">
    <property type="protein sequence ID" value="JAD71081.1"/>
    <property type="molecule type" value="Transcribed_RNA"/>
</dbReference>
<dbReference type="PANTHER" id="PTHR35309:SF2">
    <property type="entry name" value="TOCOPHEROL CYCLASE, CHLOROPLASTIC"/>
    <property type="match status" value="1"/>
</dbReference>
<name>A0A0A9C6A6_ARUDO</name>
<accession>A0A0A9C6A6</accession>
<dbReference type="AlphaFoldDB" id="A0A0A9C6A6"/>
<reference evidence="1" key="1">
    <citation type="submission" date="2014-09" db="EMBL/GenBank/DDBJ databases">
        <authorList>
            <person name="Magalhaes I.L.F."/>
            <person name="Oliveira U."/>
            <person name="Santos F.R."/>
            <person name="Vidigal T.H.D.A."/>
            <person name="Brescovit A.D."/>
            <person name="Santos A.J."/>
        </authorList>
    </citation>
    <scope>NUCLEOTIDE SEQUENCE</scope>
    <source>
        <tissue evidence="1">Shoot tissue taken approximately 20 cm above the soil surface</tissue>
    </source>
</reference>
<dbReference type="GO" id="GO:0009976">
    <property type="term" value="F:tocopherol cyclase activity"/>
    <property type="evidence" value="ECO:0007669"/>
    <property type="project" value="InterPro"/>
</dbReference>
<organism evidence="1">
    <name type="scientific">Arundo donax</name>
    <name type="common">Giant reed</name>
    <name type="synonym">Donax arundinaceus</name>
    <dbReference type="NCBI Taxonomy" id="35708"/>
    <lineage>
        <taxon>Eukaryota</taxon>
        <taxon>Viridiplantae</taxon>
        <taxon>Streptophyta</taxon>
        <taxon>Embryophyta</taxon>
        <taxon>Tracheophyta</taxon>
        <taxon>Spermatophyta</taxon>
        <taxon>Magnoliopsida</taxon>
        <taxon>Liliopsida</taxon>
        <taxon>Poales</taxon>
        <taxon>Poaceae</taxon>
        <taxon>PACMAD clade</taxon>
        <taxon>Arundinoideae</taxon>
        <taxon>Arundineae</taxon>
        <taxon>Arundo</taxon>
    </lineage>
</organism>
<evidence type="ECO:0000313" key="1">
    <source>
        <dbReference type="EMBL" id="JAD71081.1"/>
    </source>
</evidence>
<proteinExistence type="predicted"/>
<sequence length="89" mass="9469">MEAGLVPTCKDTCYGDLRLKLWKTKHDGGKGEMILDATSNMAALEVGGGPWFTGWKGTTVKNELVDNIVGTPVDVGSLIPIPFLKPPGL</sequence>
<dbReference type="Pfam" id="PF14249">
    <property type="entry name" value="Tocopherol_cycl"/>
    <property type="match status" value="1"/>
</dbReference>
<reference evidence="1" key="2">
    <citation type="journal article" date="2015" name="Data Brief">
        <title>Shoot transcriptome of the giant reed, Arundo donax.</title>
        <authorList>
            <person name="Barrero R.A."/>
            <person name="Guerrero F.D."/>
            <person name="Moolhuijzen P."/>
            <person name="Goolsby J.A."/>
            <person name="Tidwell J."/>
            <person name="Bellgard S.E."/>
            <person name="Bellgard M.I."/>
        </authorList>
    </citation>
    <scope>NUCLEOTIDE SEQUENCE</scope>
    <source>
        <tissue evidence="1">Shoot tissue taken approximately 20 cm above the soil surface</tissue>
    </source>
</reference>
<protein>
    <submittedName>
        <fullName evidence="1">Sxd1</fullName>
    </submittedName>
</protein>
<dbReference type="InterPro" id="IPR025893">
    <property type="entry name" value="Tocopherol_cyclase"/>
</dbReference>
<dbReference type="PANTHER" id="PTHR35309">
    <property type="match status" value="1"/>
</dbReference>